<keyword evidence="1" id="KW-1003">Cell membrane</keyword>
<dbReference type="Gene3D" id="3.40.50.410">
    <property type="entry name" value="von Willebrand factor, type A domain"/>
    <property type="match status" value="1"/>
</dbReference>
<name>A0A8J6P4F7_9FLAO</name>
<evidence type="ECO:0000256" key="5">
    <source>
        <dbReference type="SAM" id="Phobius"/>
    </source>
</evidence>
<feature type="transmembrane region" description="Helical" evidence="5">
    <location>
        <begin position="321"/>
        <end position="340"/>
    </location>
</feature>
<dbReference type="InterPro" id="IPR050768">
    <property type="entry name" value="UPF0353/GerABKA_families"/>
</dbReference>
<keyword evidence="3 5" id="KW-1133">Transmembrane helix</keyword>
<feature type="transmembrane region" description="Helical" evidence="5">
    <location>
        <begin position="15"/>
        <end position="34"/>
    </location>
</feature>
<evidence type="ECO:0000256" key="1">
    <source>
        <dbReference type="ARBA" id="ARBA00022475"/>
    </source>
</evidence>
<evidence type="ECO:0000259" key="6">
    <source>
        <dbReference type="PROSITE" id="PS50234"/>
    </source>
</evidence>
<dbReference type="PRINTS" id="PR00453">
    <property type="entry name" value="VWFADOMAIN"/>
</dbReference>
<keyword evidence="8" id="KW-1185">Reference proteome</keyword>
<comment type="caution">
    <text evidence="7">The sequence shown here is derived from an EMBL/GenBank/DDBJ whole genome shotgun (WGS) entry which is preliminary data.</text>
</comment>
<dbReference type="PROSITE" id="PS50234">
    <property type="entry name" value="VWFA"/>
    <property type="match status" value="1"/>
</dbReference>
<dbReference type="SUPFAM" id="SSF53300">
    <property type="entry name" value="vWA-like"/>
    <property type="match status" value="1"/>
</dbReference>
<evidence type="ECO:0000256" key="2">
    <source>
        <dbReference type="ARBA" id="ARBA00022692"/>
    </source>
</evidence>
<dbReference type="RefSeq" id="WP_216713434.1">
    <property type="nucleotide sequence ID" value="NZ_JACVEL010000001.1"/>
</dbReference>
<dbReference type="EMBL" id="JACVEL010000001">
    <property type="protein sequence ID" value="MBC9811389.1"/>
    <property type="molecule type" value="Genomic_DNA"/>
</dbReference>
<dbReference type="Proteomes" id="UP000652681">
    <property type="component" value="Unassembled WGS sequence"/>
</dbReference>
<protein>
    <submittedName>
        <fullName evidence="7">VWA domain-containing protein</fullName>
    </submittedName>
</protein>
<keyword evidence="4 5" id="KW-0472">Membrane</keyword>
<proteinExistence type="predicted"/>
<evidence type="ECO:0000313" key="7">
    <source>
        <dbReference type="EMBL" id="MBC9811389.1"/>
    </source>
</evidence>
<feature type="domain" description="VWFA" evidence="6">
    <location>
        <begin position="104"/>
        <end position="297"/>
    </location>
</feature>
<evidence type="ECO:0000313" key="8">
    <source>
        <dbReference type="Proteomes" id="UP000652681"/>
    </source>
</evidence>
<reference evidence="7" key="1">
    <citation type="submission" date="2020-09" db="EMBL/GenBank/DDBJ databases">
        <title>Taishania pollutisoli gen. nov., sp. nov., Isolated from Tetrabromobisphenol A-Contaminated Soil.</title>
        <authorList>
            <person name="Chen Q."/>
        </authorList>
    </citation>
    <scope>NUCLEOTIDE SEQUENCE</scope>
    <source>
        <strain evidence="7">CZZ-1</strain>
    </source>
</reference>
<dbReference type="InterPro" id="IPR002035">
    <property type="entry name" value="VWF_A"/>
</dbReference>
<dbReference type="PANTHER" id="PTHR22550:SF5">
    <property type="entry name" value="LEUCINE ZIPPER PROTEIN 4"/>
    <property type="match status" value="1"/>
</dbReference>
<dbReference type="Pfam" id="PF00092">
    <property type="entry name" value="VWA"/>
    <property type="match status" value="1"/>
</dbReference>
<dbReference type="SMART" id="SM00327">
    <property type="entry name" value="VWA"/>
    <property type="match status" value="1"/>
</dbReference>
<dbReference type="AlphaFoldDB" id="A0A8J6P4F7"/>
<keyword evidence="2 5" id="KW-0812">Transmembrane</keyword>
<dbReference type="CDD" id="cd01467">
    <property type="entry name" value="vWA_BatA_type"/>
    <property type="match status" value="1"/>
</dbReference>
<evidence type="ECO:0000256" key="4">
    <source>
        <dbReference type="ARBA" id="ARBA00023136"/>
    </source>
</evidence>
<gene>
    <name evidence="7" type="ORF">H9Y05_02770</name>
</gene>
<accession>A0A8J6P4F7</accession>
<sequence>MSGILNIRFWEFEFFAPHWLWLLLLVPFLLWFLWRSEVRKPGEWKYTGTVTTQKKYGSRFIHVIRKVLIVNAGIVLMLLILAMSKPYNWNDHVDNNHDYKNGIDIILTIDISGSMLEMDFQPNRIEVAKKVAKEFVDGRKGDRIGLVAYAGEAYTACPATTDYDVLKKQIDALDCYANIEGGTAIGVGLGTAVTRLRNDSIPSKVIILLTDGSNNMGDISPEEAADLAKAKNVRVYTIGVGAESGGVMTINTPFGVIQQPVESDLDENTLQRIAVKTDGKYFRATDEKSLRGIYDEIEKMEKRKIIDRHFQSEPPAMPQSFLNAALILVVLGWGIPRFLFRQND</sequence>
<organism evidence="7 8">
    <name type="scientific">Taishania pollutisoli</name>
    <dbReference type="NCBI Taxonomy" id="2766479"/>
    <lineage>
        <taxon>Bacteria</taxon>
        <taxon>Pseudomonadati</taxon>
        <taxon>Bacteroidota</taxon>
        <taxon>Flavobacteriia</taxon>
        <taxon>Flavobacteriales</taxon>
        <taxon>Crocinitomicaceae</taxon>
        <taxon>Taishania</taxon>
    </lineage>
</organism>
<evidence type="ECO:0000256" key="3">
    <source>
        <dbReference type="ARBA" id="ARBA00022989"/>
    </source>
</evidence>
<feature type="transmembrane region" description="Helical" evidence="5">
    <location>
        <begin position="63"/>
        <end position="83"/>
    </location>
</feature>
<dbReference type="PANTHER" id="PTHR22550">
    <property type="entry name" value="SPORE GERMINATION PROTEIN"/>
    <property type="match status" value="1"/>
</dbReference>
<dbReference type="InterPro" id="IPR036465">
    <property type="entry name" value="vWFA_dom_sf"/>
</dbReference>
<dbReference type="InterPro" id="IPR033881">
    <property type="entry name" value="vWA_BatA_type"/>
</dbReference>